<dbReference type="PATRIC" id="fig|479117.4.peg.1128"/>
<dbReference type="AlphaFoldDB" id="A0A150H7X1"/>
<dbReference type="InterPro" id="IPR055201">
    <property type="entry name" value="IHF-like_H2TH"/>
</dbReference>
<dbReference type="InterPro" id="IPR047806">
    <property type="entry name" value="IHF_actinobact"/>
</dbReference>
<dbReference type="Proteomes" id="UP000243589">
    <property type="component" value="Unassembled WGS sequence"/>
</dbReference>
<organism evidence="2 3">
    <name type="scientific">Brevibacterium ravenspurgense</name>
    <dbReference type="NCBI Taxonomy" id="479117"/>
    <lineage>
        <taxon>Bacteria</taxon>
        <taxon>Bacillati</taxon>
        <taxon>Actinomycetota</taxon>
        <taxon>Actinomycetes</taxon>
        <taxon>Micrococcales</taxon>
        <taxon>Brevibacteriaceae</taxon>
        <taxon>Brevibacterium</taxon>
    </lineage>
</organism>
<dbReference type="RefSeq" id="WP_062021152.1">
    <property type="nucleotide sequence ID" value="NZ_LQQC01000010.1"/>
</dbReference>
<evidence type="ECO:0000313" key="2">
    <source>
        <dbReference type="EMBL" id="KXZ58095.1"/>
    </source>
</evidence>
<name>A0A150H7X1_9MICO</name>
<dbReference type="Gene3D" id="1.10.8.50">
    <property type="match status" value="1"/>
</dbReference>
<protein>
    <recommendedName>
        <fullName evidence="1">Integration host factor-like helix-two turn-helix domain-containing protein</fullName>
    </recommendedName>
</protein>
<accession>A0A150H7X1</accession>
<dbReference type="Pfam" id="PF22525">
    <property type="entry name" value="H2TH_5"/>
    <property type="match status" value="1"/>
</dbReference>
<keyword evidence="3" id="KW-1185">Reference proteome</keyword>
<comment type="caution">
    <text evidence="2">The sequence shown here is derived from an EMBL/GenBank/DDBJ whole genome shotgun (WGS) entry which is preliminary data.</text>
</comment>
<evidence type="ECO:0000313" key="3">
    <source>
        <dbReference type="Proteomes" id="UP000243589"/>
    </source>
</evidence>
<dbReference type="NCBIfam" id="NF041260">
    <property type="entry name" value="actino_IHF"/>
    <property type="match status" value="1"/>
</dbReference>
<reference evidence="2 3" key="1">
    <citation type="submission" date="2016-01" db="EMBL/GenBank/DDBJ databases">
        <title>Use of Whole Genome Sequencing to ascertain that Brevibacterium massiliense (Roux, Raoult 2009) is a later heterotypic synonym of Brevibacterium ravenspurgense (Mages 2008).</title>
        <authorList>
            <person name="Bernier A.-M."/>
            <person name="Burdz T."/>
            <person name="Huynh C."/>
            <person name="Pachecho A.L."/>
            <person name="Wiebe D."/>
            <person name="Bonner C."/>
            <person name="Bernard K."/>
        </authorList>
    </citation>
    <scope>NUCLEOTIDE SEQUENCE [LARGE SCALE GENOMIC DNA]</scope>
    <source>
        <strain evidence="2 3">CCUG56047</strain>
    </source>
</reference>
<feature type="domain" description="Integration host factor-like helix-two turn-helix" evidence="1">
    <location>
        <begin position="32"/>
        <end position="102"/>
    </location>
</feature>
<evidence type="ECO:0000259" key="1">
    <source>
        <dbReference type="Pfam" id="PF22525"/>
    </source>
</evidence>
<sequence length="103" mass="11418">MVLTPLTEEQRSAALRKAFDARVERAEAKADLKSGKKTLAQVLAEAGDSEALQKMKVYDLLRAIPKVGDRRAEAIMEEVGIAMSRRIRGLGVHQRAALLEKFE</sequence>
<dbReference type="EMBL" id="LQQC01000010">
    <property type="protein sequence ID" value="KXZ58095.1"/>
    <property type="molecule type" value="Genomic_DNA"/>
</dbReference>
<proteinExistence type="predicted"/>
<gene>
    <name evidence="2" type="ORF">Bravens_01131</name>
</gene>